<dbReference type="InterPro" id="IPR005511">
    <property type="entry name" value="SMP-30"/>
</dbReference>
<dbReference type="GO" id="GO:0019853">
    <property type="term" value="P:L-ascorbic acid biosynthetic process"/>
    <property type="evidence" value="ECO:0007669"/>
    <property type="project" value="TreeGrafter"/>
</dbReference>
<organism evidence="5 6">
    <name type="scientific">Bauldia litoralis</name>
    <dbReference type="NCBI Taxonomy" id="665467"/>
    <lineage>
        <taxon>Bacteria</taxon>
        <taxon>Pseudomonadati</taxon>
        <taxon>Pseudomonadota</taxon>
        <taxon>Alphaproteobacteria</taxon>
        <taxon>Hyphomicrobiales</taxon>
        <taxon>Kaistiaceae</taxon>
        <taxon>Bauldia</taxon>
    </lineage>
</organism>
<protein>
    <submittedName>
        <fullName evidence="5">Sugar lactone lactonase YvrE</fullName>
    </submittedName>
</protein>
<keyword evidence="3" id="KW-0479">Metal-binding</keyword>
<keyword evidence="6" id="KW-1185">Reference proteome</keyword>
<feature type="binding site" evidence="3">
    <location>
        <position position="200"/>
    </location>
    <ligand>
        <name>a divalent metal cation</name>
        <dbReference type="ChEBI" id="CHEBI:60240"/>
    </ligand>
</feature>
<dbReference type="Gene3D" id="2.120.10.30">
    <property type="entry name" value="TolB, C-terminal domain"/>
    <property type="match status" value="1"/>
</dbReference>
<reference evidence="5 6" key="1">
    <citation type="submission" date="2016-10" db="EMBL/GenBank/DDBJ databases">
        <authorList>
            <person name="de Groot N.N."/>
        </authorList>
    </citation>
    <scope>NUCLEOTIDE SEQUENCE [LARGE SCALE GENOMIC DNA]</scope>
    <source>
        <strain evidence="5 6">ATCC 35022</strain>
    </source>
</reference>
<evidence type="ECO:0000256" key="2">
    <source>
        <dbReference type="PIRSR" id="PIRSR605511-1"/>
    </source>
</evidence>
<dbReference type="AlphaFoldDB" id="A0A1G6B0T3"/>
<keyword evidence="3" id="KW-0862">Zinc</keyword>
<dbReference type="PANTHER" id="PTHR10907:SF47">
    <property type="entry name" value="REGUCALCIN"/>
    <property type="match status" value="1"/>
</dbReference>
<dbReference type="GO" id="GO:0004341">
    <property type="term" value="F:gluconolactonase activity"/>
    <property type="evidence" value="ECO:0007669"/>
    <property type="project" value="TreeGrafter"/>
</dbReference>
<feature type="binding site" evidence="3">
    <location>
        <position position="150"/>
    </location>
    <ligand>
        <name>a divalent metal cation</name>
        <dbReference type="ChEBI" id="CHEBI:60240"/>
    </ligand>
</feature>
<feature type="binding site" evidence="3">
    <location>
        <position position="99"/>
    </location>
    <ligand>
        <name>substrate</name>
    </ligand>
</feature>
<dbReference type="RefSeq" id="WP_244521150.1">
    <property type="nucleotide sequence ID" value="NZ_FMXQ01000002.1"/>
</dbReference>
<dbReference type="SUPFAM" id="SSF63829">
    <property type="entry name" value="Calcium-dependent phosphotriesterase"/>
    <property type="match status" value="1"/>
</dbReference>
<evidence type="ECO:0000259" key="4">
    <source>
        <dbReference type="Pfam" id="PF08450"/>
    </source>
</evidence>
<feature type="active site" description="Proton donor/acceptor" evidence="2">
    <location>
        <position position="200"/>
    </location>
</feature>
<dbReference type="Pfam" id="PF08450">
    <property type="entry name" value="SGL"/>
    <property type="match status" value="1"/>
</dbReference>
<feature type="binding site" evidence="3">
    <location>
        <position position="101"/>
    </location>
    <ligand>
        <name>substrate</name>
    </ligand>
</feature>
<feature type="domain" description="SMP-30/Gluconolactonase/LRE-like region" evidence="4">
    <location>
        <begin position="14"/>
        <end position="258"/>
    </location>
</feature>
<name>A0A1G6B0T3_9HYPH</name>
<comment type="cofactor">
    <cofactor evidence="3">
        <name>Zn(2+)</name>
        <dbReference type="ChEBI" id="CHEBI:29105"/>
    </cofactor>
    <text evidence="3">Binds 1 divalent metal cation per subunit.</text>
</comment>
<dbReference type="InterPro" id="IPR013658">
    <property type="entry name" value="SGL"/>
</dbReference>
<dbReference type="PANTHER" id="PTHR10907">
    <property type="entry name" value="REGUCALCIN"/>
    <property type="match status" value="1"/>
</dbReference>
<dbReference type="STRING" id="665467.SAMN02982931_01078"/>
<evidence type="ECO:0000313" key="5">
    <source>
        <dbReference type="EMBL" id="SDB14182.1"/>
    </source>
</evidence>
<accession>A0A1G6B0T3</accession>
<sequence length="294" mass="31722">MLDFKPLNTVRCELGEGPAYDERRNALWYCDIVQKAIHCCDLATGDTRSWTMASEVGSLGLADSGKLVVALRDEVGMFDPEDGTFERIASIEADRPDTRLNDGKVGPDGAFWVGTMDDGEGAEKRPIASLYRVDAAGYVERKIEGIKISNGLAFSPDGKTMFHSDSRGPWIDCWDFDPDTGTISDRRRFADLDDTVGRPDGGATDSEGCYWSAGVSAGNLNRFSPDGKLMSSQPVPVAAPTMPCFGGEGLDRLFLTSLRVGRDPAKLEANPLTGTVIVADSPVVGSPVSRFRDV</sequence>
<dbReference type="PRINTS" id="PR01790">
    <property type="entry name" value="SMP30FAMILY"/>
</dbReference>
<dbReference type="Proteomes" id="UP000199071">
    <property type="component" value="Unassembled WGS sequence"/>
</dbReference>
<dbReference type="GO" id="GO:0005509">
    <property type="term" value="F:calcium ion binding"/>
    <property type="evidence" value="ECO:0007669"/>
    <property type="project" value="TreeGrafter"/>
</dbReference>
<evidence type="ECO:0000313" key="6">
    <source>
        <dbReference type="Proteomes" id="UP000199071"/>
    </source>
</evidence>
<proteinExistence type="inferred from homology"/>
<dbReference type="EMBL" id="FMXQ01000002">
    <property type="protein sequence ID" value="SDB14182.1"/>
    <property type="molecule type" value="Genomic_DNA"/>
</dbReference>
<feature type="binding site" evidence="3">
    <location>
        <position position="16"/>
    </location>
    <ligand>
        <name>a divalent metal cation</name>
        <dbReference type="ChEBI" id="CHEBI:60240"/>
    </ligand>
</feature>
<evidence type="ECO:0000256" key="3">
    <source>
        <dbReference type="PIRSR" id="PIRSR605511-2"/>
    </source>
</evidence>
<gene>
    <name evidence="5" type="ORF">SAMN02982931_01078</name>
</gene>
<comment type="similarity">
    <text evidence="1">Belongs to the SMP-30/CGR1 family.</text>
</comment>
<evidence type="ECO:0000256" key="1">
    <source>
        <dbReference type="ARBA" id="ARBA00008853"/>
    </source>
</evidence>
<dbReference type="InterPro" id="IPR011042">
    <property type="entry name" value="6-blade_b-propeller_TolB-like"/>
</dbReference>